<dbReference type="InterPro" id="IPR051686">
    <property type="entry name" value="Lipoprotein_DolP"/>
</dbReference>
<dbReference type="Pfam" id="PF04972">
    <property type="entry name" value="BON"/>
    <property type="match status" value="1"/>
</dbReference>
<evidence type="ECO:0000313" key="4">
    <source>
        <dbReference type="Proteomes" id="UP000183920"/>
    </source>
</evidence>
<proteinExistence type="predicted"/>
<dbReference type="EMBL" id="CVRY01000005">
    <property type="protein sequence ID" value="CRL63636.1"/>
    <property type="molecule type" value="Genomic_DNA"/>
</dbReference>
<reference evidence="4" key="1">
    <citation type="submission" date="2015-06" db="EMBL/GenBank/DDBJ databases">
        <authorList>
            <person name="Urmite Genomes"/>
        </authorList>
    </citation>
    <scope>NUCLEOTIDE SEQUENCE [LARGE SCALE GENOMIC DNA]</scope>
    <source>
        <strain evidence="4">CSUR P1867</strain>
    </source>
</reference>
<dbReference type="AlphaFoldDB" id="A0A0G4QDH5"/>
<evidence type="ECO:0000259" key="2">
    <source>
        <dbReference type="PROSITE" id="PS50914"/>
    </source>
</evidence>
<accession>A0A0G4QDH5</accession>
<dbReference type="SMART" id="SM00749">
    <property type="entry name" value="BON"/>
    <property type="match status" value="1"/>
</dbReference>
<dbReference type="InterPro" id="IPR014004">
    <property type="entry name" value="Transpt-assoc_nodulatn_dom_bac"/>
</dbReference>
<dbReference type="PANTHER" id="PTHR34606">
    <property type="entry name" value="BON DOMAIN-CONTAINING PROTEIN"/>
    <property type="match status" value="1"/>
</dbReference>
<dbReference type="RefSeq" id="WP_072064364.1">
    <property type="nucleotide sequence ID" value="NZ_CVRY01000005.1"/>
</dbReference>
<dbReference type="PANTHER" id="PTHR34606:SF16">
    <property type="entry name" value="BON DOMAIN-CONTAINING PROTEIN"/>
    <property type="match status" value="1"/>
</dbReference>
<keyword evidence="1" id="KW-0732">Signal</keyword>
<sequence length="114" mass="12588" precursor="true">MKQYKTPKLALLMSIGLAFVSMGASAETSWYSEINKSGNNTGHYLSDTSISNKIQDTLLPMQDINSENISIRTEFGHVFLSGFVDSKAQEEKILQVIEKIEGVKSVDSDVNIKS</sequence>
<dbReference type="Gene3D" id="3.30.1340.30">
    <property type="match status" value="1"/>
</dbReference>
<name>A0A0G4QDH5_9GAMM</name>
<dbReference type="PROSITE" id="PS50914">
    <property type="entry name" value="BON"/>
    <property type="match status" value="1"/>
</dbReference>
<evidence type="ECO:0000256" key="1">
    <source>
        <dbReference type="SAM" id="SignalP"/>
    </source>
</evidence>
<gene>
    <name evidence="3" type="primary">osmY_3</name>
    <name evidence="3" type="ORF">BN1804_02589</name>
</gene>
<protein>
    <submittedName>
        <fullName evidence="3">Osmotically-inducible protein Y</fullName>
    </submittedName>
</protein>
<feature type="chain" id="PRO_5005196205" evidence="1">
    <location>
        <begin position="27"/>
        <end position="114"/>
    </location>
</feature>
<dbReference type="Proteomes" id="UP000183920">
    <property type="component" value="Unassembled WGS sequence"/>
</dbReference>
<evidence type="ECO:0000313" key="3">
    <source>
        <dbReference type="EMBL" id="CRL63636.1"/>
    </source>
</evidence>
<organism evidence="3 4">
    <name type="scientific">Proteus penneri</name>
    <dbReference type="NCBI Taxonomy" id="102862"/>
    <lineage>
        <taxon>Bacteria</taxon>
        <taxon>Pseudomonadati</taxon>
        <taxon>Pseudomonadota</taxon>
        <taxon>Gammaproteobacteria</taxon>
        <taxon>Enterobacterales</taxon>
        <taxon>Morganellaceae</taxon>
        <taxon>Proteus</taxon>
    </lineage>
</organism>
<dbReference type="InterPro" id="IPR007055">
    <property type="entry name" value="BON_dom"/>
</dbReference>
<feature type="domain" description="BON" evidence="2">
    <location>
        <begin position="46"/>
        <end position="114"/>
    </location>
</feature>
<feature type="signal peptide" evidence="1">
    <location>
        <begin position="1"/>
        <end position="26"/>
    </location>
</feature>